<feature type="transmembrane region" description="Helical" evidence="7">
    <location>
        <begin position="646"/>
        <end position="667"/>
    </location>
</feature>
<evidence type="ECO:0000256" key="2">
    <source>
        <dbReference type="ARBA" id="ARBA00005236"/>
    </source>
</evidence>
<feature type="transmembrane region" description="Helical" evidence="7">
    <location>
        <begin position="344"/>
        <end position="363"/>
    </location>
</feature>
<dbReference type="PANTHER" id="PTHR30489:SF0">
    <property type="entry name" value="LIPOPROTEIN-RELEASING SYSTEM TRANSMEMBRANE PROTEIN LOLE"/>
    <property type="match status" value="1"/>
</dbReference>
<feature type="transmembrane region" description="Helical" evidence="7">
    <location>
        <begin position="250"/>
        <end position="271"/>
    </location>
</feature>
<dbReference type="Proteomes" id="UP000187735">
    <property type="component" value="Chromosome"/>
</dbReference>
<evidence type="ECO:0000256" key="6">
    <source>
        <dbReference type="ARBA" id="ARBA00023136"/>
    </source>
</evidence>
<feature type="transmembrane region" description="Helical" evidence="7">
    <location>
        <begin position="418"/>
        <end position="438"/>
    </location>
</feature>
<dbReference type="GO" id="GO:0044874">
    <property type="term" value="P:lipoprotein localization to outer membrane"/>
    <property type="evidence" value="ECO:0007669"/>
    <property type="project" value="TreeGrafter"/>
</dbReference>
<dbReference type="InterPro" id="IPR003838">
    <property type="entry name" value="ABC3_permease_C"/>
</dbReference>
<dbReference type="Pfam" id="PF12704">
    <property type="entry name" value="MacB_PCD"/>
    <property type="match status" value="1"/>
</dbReference>
<feature type="domain" description="MacB-like periplasmic core" evidence="9">
    <location>
        <begin position="422"/>
        <end position="578"/>
    </location>
</feature>
<comment type="subcellular location">
    <subcellularLocation>
        <location evidence="1">Cell membrane</location>
        <topology evidence="1">Multi-pass membrane protein</topology>
    </subcellularLocation>
</comment>
<evidence type="ECO:0000256" key="4">
    <source>
        <dbReference type="ARBA" id="ARBA00022692"/>
    </source>
</evidence>
<evidence type="ECO:0000313" key="11">
    <source>
        <dbReference type="Proteomes" id="UP000187735"/>
    </source>
</evidence>
<dbReference type="GO" id="GO:0098797">
    <property type="term" value="C:plasma membrane protein complex"/>
    <property type="evidence" value="ECO:0007669"/>
    <property type="project" value="TreeGrafter"/>
</dbReference>
<dbReference type="EMBL" id="CP017641">
    <property type="protein sequence ID" value="APZ94296.1"/>
    <property type="molecule type" value="Genomic_DNA"/>
</dbReference>
<protein>
    <submittedName>
        <fullName evidence="10">FtsX-like permease family protein</fullName>
    </submittedName>
</protein>
<dbReference type="InterPro" id="IPR051447">
    <property type="entry name" value="Lipoprotein-release_system"/>
</dbReference>
<proteinExistence type="inferred from homology"/>
<feature type="domain" description="ABC3 transporter permease C-terminal" evidence="8">
    <location>
        <begin position="255"/>
        <end position="369"/>
    </location>
</feature>
<evidence type="ECO:0000313" key="10">
    <source>
        <dbReference type="EMBL" id="APZ94296.1"/>
    </source>
</evidence>
<dbReference type="STRING" id="1891926.Fuma_03922"/>
<sequence length="772" mass="84744">MKGQAIAIALVIASGVAMSVMSLSTLKTLDGTRAAYYERYRFAQVFAGFKRGPRTLESRVQHIPGVARADLRIVQNVNLIVPGLPEPAVGKLISIPDHGTPKLNQLYLRRGRLPEPGRLEVLVGESFANEHSFQPGDSVEAILNGRLRELTMVGIVLSPEYIVEMDPGDMLPDFKRFGLFWVPETEMEAAFDMEGAANDLSLTLMRGASEDDVIRRLDNLLDDWGGVGSYGRDEHMSHRFITDELAGLEAMGLVTPIIFMAVAAFLLNMVMTRVIAMQREQIAALKAFGYYNLEVGWHYCKMVTLIVVAGVVAGTLFGVWMGHGMAALYAAFFKFPIFYFQFDLQTAVITAVLSVAAALVGTLNSLRAASQLPPAEAMRPAPPGKFSKTIIERMGLQRLLSPAWRMIIRQLHRQPLKAVFSVLGISAAVGILVLGNFMNDAMDFLIDFQFRQVQRQDLQVSLFEPTGIDVVNDFQHITGVRQVEAFRGLAVRLRNGARSHRTAIQGMGKTRQLYRVVNQNGVDQDLSRDGLVVSDALARKLNSRVGDSVVVEVLEGERPVTSARIVGTIDDLSGLNAFASRDFVNRITREGPRITGAWMTVDAEHLDDVYASLKETPYVVGVNSKEATIDSFTSTVADSQLQMQSFVIGFAIVIAAGVVYNTARITLSERDRELATMRVLGFTHAEVSVVLLGELALLTLAAIPVGLAFGYAMVWLTTTSLATDLFRIPLVISTGTFAQAAIIVLLAAFASGWMVRRRLYHLDLFAVLKGKE</sequence>
<feature type="transmembrane region" description="Helical" evidence="7">
    <location>
        <begin position="728"/>
        <end position="750"/>
    </location>
</feature>
<dbReference type="InterPro" id="IPR025857">
    <property type="entry name" value="MacB_PCD"/>
</dbReference>
<keyword evidence="5 7" id="KW-1133">Transmembrane helix</keyword>
<evidence type="ECO:0000256" key="1">
    <source>
        <dbReference type="ARBA" id="ARBA00004651"/>
    </source>
</evidence>
<gene>
    <name evidence="10" type="ORF">Fuma_03922</name>
</gene>
<keyword evidence="11" id="KW-1185">Reference proteome</keyword>
<feature type="transmembrane region" description="Helical" evidence="7">
    <location>
        <begin position="688"/>
        <end position="716"/>
    </location>
</feature>
<evidence type="ECO:0000256" key="5">
    <source>
        <dbReference type="ARBA" id="ARBA00022989"/>
    </source>
</evidence>
<evidence type="ECO:0000256" key="3">
    <source>
        <dbReference type="ARBA" id="ARBA00022475"/>
    </source>
</evidence>
<accession>A0A1P8WJS0</accession>
<keyword evidence="4 7" id="KW-0812">Transmembrane</keyword>
<dbReference type="PANTHER" id="PTHR30489">
    <property type="entry name" value="LIPOPROTEIN-RELEASING SYSTEM TRANSMEMBRANE PROTEIN LOLE"/>
    <property type="match status" value="1"/>
</dbReference>
<evidence type="ECO:0000259" key="9">
    <source>
        <dbReference type="Pfam" id="PF12704"/>
    </source>
</evidence>
<comment type="similarity">
    <text evidence="2">Belongs to the ABC-4 integral membrane protein family. LolC/E subfamily.</text>
</comment>
<organism evidence="10 11">
    <name type="scientific">Fuerstiella marisgermanici</name>
    <dbReference type="NCBI Taxonomy" id="1891926"/>
    <lineage>
        <taxon>Bacteria</taxon>
        <taxon>Pseudomonadati</taxon>
        <taxon>Planctomycetota</taxon>
        <taxon>Planctomycetia</taxon>
        <taxon>Planctomycetales</taxon>
        <taxon>Planctomycetaceae</taxon>
        <taxon>Fuerstiella</taxon>
    </lineage>
</organism>
<feature type="domain" description="ABC3 transporter permease C-terminal" evidence="8">
    <location>
        <begin position="646"/>
        <end position="762"/>
    </location>
</feature>
<dbReference type="Pfam" id="PF02687">
    <property type="entry name" value="FtsX"/>
    <property type="match status" value="2"/>
</dbReference>
<evidence type="ECO:0000259" key="8">
    <source>
        <dbReference type="Pfam" id="PF02687"/>
    </source>
</evidence>
<dbReference type="KEGG" id="fmr:Fuma_03922"/>
<keyword evidence="6 7" id="KW-0472">Membrane</keyword>
<evidence type="ECO:0000256" key="7">
    <source>
        <dbReference type="SAM" id="Phobius"/>
    </source>
</evidence>
<name>A0A1P8WJS0_9PLAN</name>
<feature type="transmembrane region" description="Helical" evidence="7">
    <location>
        <begin position="303"/>
        <end position="332"/>
    </location>
</feature>
<reference evidence="10 11" key="1">
    <citation type="journal article" date="2016" name="Front. Microbiol.">
        <title>Fuerstia marisgermanicae gen. nov., sp. nov., an Unusual Member of the Phylum Planctomycetes from the German Wadden Sea.</title>
        <authorList>
            <person name="Kohn T."/>
            <person name="Heuer A."/>
            <person name="Jogler M."/>
            <person name="Vollmers J."/>
            <person name="Boedeker C."/>
            <person name="Bunk B."/>
            <person name="Rast P."/>
            <person name="Borchert D."/>
            <person name="Glockner I."/>
            <person name="Freese H.M."/>
            <person name="Klenk H.P."/>
            <person name="Overmann J."/>
            <person name="Kaster A.K."/>
            <person name="Rohde M."/>
            <person name="Wiegand S."/>
            <person name="Jogler C."/>
        </authorList>
    </citation>
    <scope>NUCLEOTIDE SEQUENCE [LARGE SCALE GENOMIC DNA]</scope>
    <source>
        <strain evidence="10 11">NH11</strain>
    </source>
</reference>
<keyword evidence="3" id="KW-1003">Cell membrane</keyword>
<dbReference type="AlphaFoldDB" id="A0A1P8WJS0"/>